<feature type="compositionally biased region" description="Polar residues" evidence="1">
    <location>
        <begin position="50"/>
        <end position="67"/>
    </location>
</feature>
<accession>A0A811U6G6</accession>
<organism evidence="2 3">
    <name type="scientific">Ceratitis capitata</name>
    <name type="common">Mediterranean fruit fly</name>
    <name type="synonym">Tephritis capitata</name>
    <dbReference type="NCBI Taxonomy" id="7213"/>
    <lineage>
        <taxon>Eukaryota</taxon>
        <taxon>Metazoa</taxon>
        <taxon>Ecdysozoa</taxon>
        <taxon>Arthropoda</taxon>
        <taxon>Hexapoda</taxon>
        <taxon>Insecta</taxon>
        <taxon>Pterygota</taxon>
        <taxon>Neoptera</taxon>
        <taxon>Endopterygota</taxon>
        <taxon>Diptera</taxon>
        <taxon>Brachycera</taxon>
        <taxon>Muscomorpha</taxon>
        <taxon>Tephritoidea</taxon>
        <taxon>Tephritidae</taxon>
        <taxon>Ceratitis</taxon>
        <taxon>Ceratitis</taxon>
    </lineage>
</organism>
<keyword evidence="3" id="KW-1185">Reference proteome</keyword>
<reference evidence="2" key="1">
    <citation type="submission" date="2020-11" db="EMBL/GenBank/DDBJ databases">
        <authorList>
            <person name="Whitehead M."/>
        </authorList>
    </citation>
    <scope>NUCLEOTIDE SEQUENCE</scope>
    <source>
        <strain evidence="2">EGII</strain>
    </source>
</reference>
<comment type="caution">
    <text evidence="2">The sequence shown here is derived from an EMBL/GenBank/DDBJ whole genome shotgun (WGS) entry which is preliminary data.</text>
</comment>
<name>A0A811U6G6_CERCA</name>
<gene>
    <name evidence="2" type="ORF">CCAP1982_LOCUS2733</name>
</gene>
<protein>
    <submittedName>
        <fullName evidence="2">(Mediterranean fruit fly) hypothetical protein</fullName>
    </submittedName>
</protein>
<feature type="non-terminal residue" evidence="2">
    <location>
        <position position="89"/>
    </location>
</feature>
<dbReference type="Proteomes" id="UP000606786">
    <property type="component" value="Unassembled WGS sequence"/>
</dbReference>
<dbReference type="AlphaFoldDB" id="A0A811U6G6"/>
<evidence type="ECO:0000256" key="1">
    <source>
        <dbReference type="SAM" id="MobiDB-lite"/>
    </source>
</evidence>
<evidence type="ECO:0000313" key="3">
    <source>
        <dbReference type="Proteomes" id="UP000606786"/>
    </source>
</evidence>
<feature type="region of interest" description="Disordered" evidence="1">
    <location>
        <begin position="50"/>
        <end position="89"/>
    </location>
</feature>
<evidence type="ECO:0000313" key="2">
    <source>
        <dbReference type="EMBL" id="CAD6993948.1"/>
    </source>
</evidence>
<proteinExistence type="predicted"/>
<dbReference type="EMBL" id="CAJHJT010000001">
    <property type="protein sequence ID" value="CAD6993948.1"/>
    <property type="molecule type" value="Genomic_DNA"/>
</dbReference>
<sequence length="89" mass="10350">MEIRIYTYTYILKQIQIKGRTNGRTVNRTPGQIQNKPASALSVTNRITWQNDSNINGKSKQQQQQTRAHMRIDQKSPKVSLQLQLPREN</sequence>